<dbReference type="PANTHER" id="PTHR45698">
    <property type="entry name" value="TRACE AMINE-ASSOCIATED RECEPTOR 19N-RELATED"/>
    <property type="match status" value="1"/>
</dbReference>
<keyword evidence="9" id="KW-1185">Reference proteome</keyword>
<evidence type="ECO:0000256" key="4">
    <source>
        <dbReference type="ARBA" id="ARBA00023136"/>
    </source>
</evidence>
<comment type="similarity">
    <text evidence="5">Belongs to the G-protein coupled receptor 1 family.</text>
</comment>
<feature type="transmembrane region" description="Helical" evidence="6">
    <location>
        <begin position="127"/>
        <end position="145"/>
    </location>
</feature>
<dbReference type="Proteomes" id="UP001626550">
    <property type="component" value="Unassembled WGS sequence"/>
</dbReference>
<feature type="transmembrane region" description="Helical" evidence="6">
    <location>
        <begin position="37"/>
        <end position="57"/>
    </location>
</feature>
<feature type="domain" description="G-protein coupled receptors family 1 profile" evidence="7">
    <location>
        <begin position="49"/>
        <end position="335"/>
    </location>
</feature>
<dbReference type="GO" id="GO:0016020">
    <property type="term" value="C:membrane"/>
    <property type="evidence" value="ECO:0007669"/>
    <property type="project" value="UniProtKB-SubCell"/>
</dbReference>
<feature type="transmembrane region" description="Helical" evidence="6">
    <location>
        <begin position="217"/>
        <end position="238"/>
    </location>
</feature>
<dbReference type="EMBL" id="JBJKFK010000458">
    <property type="protein sequence ID" value="KAL3316946.1"/>
    <property type="molecule type" value="Genomic_DNA"/>
</dbReference>
<name>A0ABD2QDY0_9PLAT</name>
<gene>
    <name evidence="8" type="ORF">Ciccas_004401</name>
</gene>
<dbReference type="PANTHER" id="PTHR45698:SF1">
    <property type="entry name" value="TRACE AMINE-ASSOCIATED RECEPTOR 13C-LIKE"/>
    <property type="match status" value="1"/>
</dbReference>
<dbReference type="AlphaFoldDB" id="A0ABD2QDY0"/>
<evidence type="ECO:0000313" key="8">
    <source>
        <dbReference type="EMBL" id="KAL3316946.1"/>
    </source>
</evidence>
<dbReference type="InterPro" id="IPR000276">
    <property type="entry name" value="GPCR_Rhodpsn"/>
</dbReference>
<evidence type="ECO:0000256" key="2">
    <source>
        <dbReference type="ARBA" id="ARBA00022692"/>
    </source>
</evidence>
<evidence type="ECO:0000259" key="7">
    <source>
        <dbReference type="PROSITE" id="PS50262"/>
    </source>
</evidence>
<feature type="transmembrane region" description="Helical" evidence="6">
    <location>
        <begin position="69"/>
        <end position="93"/>
    </location>
</feature>
<evidence type="ECO:0000256" key="1">
    <source>
        <dbReference type="ARBA" id="ARBA00004370"/>
    </source>
</evidence>
<sequence>MANQDGRAGDIKRGRKMLDQLNNAKSEMDEMHSLFKIILSLISFFGCLGNGLVVYTLSRHRYQSRFANLMLVHQSILDAIVCAIAIALVVAPFETQPINSQFNATCTSVGAPFIPLIASCFLWQSQIFYWYFVFASVQNLILIAIDRYLAVFRSIRYKSLSSREGGILIAVLHIYSLFVNIVDLFDVCYEPSTKICHSNYLAVTTSQGFQRFYGVSWFFMVYVIPVVSVFVIYSSIIVKLNNSVRASRSIKDGSNDDSCVTFTSAATSRVQQRAATELTKSTAIITLIFILCFAYDSIFYLLGRLEIAYYEFGSLRQLPGVALVALNSCLNPLVYCIFMKSFRQRITQSLSCCNKSFETNDGLNTRSPS</sequence>
<reference evidence="8 9" key="1">
    <citation type="submission" date="2024-11" db="EMBL/GenBank/DDBJ databases">
        <title>Adaptive evolution of stress response genes in parasites aligns with host niche diversity.</title>
        <authorList>
            <person name="Hahn C."/>
            <person name="Resl P."/>
        </authorList>
    </citation>
    <scope>NUCLEOTIDE SEQUENCE [LARGE SCALE GENOMIC DNA]</scope>
    <source>
        <strain evidence="8">EGGRZ-B1_66</strain>
        <tissue evidence="8">Body</tissue>
    </source>
</reference>
<evidence type="ECO:0000256" key="3">
    <source>
        <dbReference type="ARBA" id="ARBA00022989"/>
    </source>
</evidence>
<keyword evidence="4 6" id="KW-0472">Membrane</keyword>
<dbReference type="PRINTS" id="PR00237">
    <property type="entry name" value="GPCRRHODOPSN"/>
</dbReference>
<dbReference type="PROSITE" id="PS00237">
    <property type="entry name" value="G_PROTEIN_RECEP_F1_1"/>
    <property type="match status" value="1"/>
</dbReference>
<keyword evidence="5" id="KW-0297">G-protein coupled receptor</keyword>
<proteinExistence type="inferred from homology"/>
<feature type="transmembrane region" description="Helical" evidence="6">
    <location>
        <begin position="318"/>
        <end position="338"/>
    </location>
</feature>
<evidence type="ECO:0000256" key="5">
    <source>
        <dbReference type="RuleBase" id="RU000688"/>
    </source>
</evidence>
<accession>A0ABD2QDY0</accession>
<dbReference type="PROSITE" id="PS50262">
    <property type="entry name" value="G_PROTEIN_RECEP_F1_2"/>
    <property type="match status" value="1"/>
</dbReference>
<dbReference type="SUPFAM" id="SSF81321">
    <property type="entry name" value="Family A G protein-coupled receptor-like"/>
    <property type="match status" value="1"/>
</dbReference>
<comment type="caution">
    <text evidence="8">The sequence shown here is derived from an EMBL/GenBank/DDBJ whole genome shotgun (WGS) entry which is preliminary data.</text>
</comment>
<evidence type="ECO:0000256" key="6">
    <source>
        <dbReference type="SAM" id="Phobius"/>
    </source>
</evidence>
<dbReference type="CDD" id="cd00637">
    <property type="entry name" value="7tm_classA_rhodopsin-like"/>
    <property type="match status" value="1"/>
</dbReference>
<protein>
    <recommendedName>
        <fullName evidence="7">G-protein coupled receptors family 1 profile domain-containing protein</fullName>
    </recommendedName>
</protein>
<keyword evidence="5" id="KW-0807">Transducer</keyword>
<keyword evidence="5" id="KW-0675">Receptor</keyword>
<dbReference type="InterPro" id="IPR017452">
    <property type="entry name" value="GPCR_Rhodpsn_7TM"/>
</dbReference>
<dbReference type="GO" id="GO:0004930">
    <property type="term" value="F:G protein-coupled receptor activity"/>
    <property type="evidence" value="ECO:0007669"/>
    <property type="project" value="UniProtKB-KW"/>
</dbReference>
<keyword evidence="2 5" id="KW-0812">Transmembrane</keyword>
<dbReference type="Pfam" id="PF00001">
    <property type="entry name" value="7tm_1"/>
    <property type="match status" value="1"/>
</dbReference>
<organism evidence="8 9">
    <name type="scientific">Cichlidogyrus casuarinus</name>
    <dbReference type="NCBI Taxonomy" id="1844966"/>
    <lineage>
        <taxon>Eukaryota</taxon>
        <taxon>Metazoa</taxon>
        <taxon>Spiralia</taxon>
        <taxon>Lophotrochozoa</taxon>
        <taxon>Platyhelminthes</taxon>
        <taxon>Monogenea</taxon>
        <taxon>Monopisthocotylea</taxon>
        <taxon>Dactylogyridea</taxon>
        <taxon>Ancyrocephalidae</taxon>
        <taxon>Cichlidogyrus</taxon>
    </lineage>
</organism>
<comment type="subcellular location">
    <subcellularLocation>
        <location evidence="1">Membrane</location>
    </subcellularLocation>
</comment>
<feature type="transmembrane region" description="Helical" evidence="6">
    <location>
        <begin position="283"/>
        <end position="303"/>
    </location>
</feature>
<keyword evidence="3 6" id="KW-1133">Transmembrane helix</keyword>
<evidence type="ECO:0000313" key="9">
    <source>
        <dbReference type="Proteomes" id="UP001626550"/>
    </source>
</evidence>
<dbReference type="Gene3D" id="1.20.1070.10">
    <property type="entry name" value="Rhodopsin 7-helix transmembrane proteins"/>
    <property type="match status" value="1"/>
</dbReference>